<proteinExistence type="predicted"/>
<dbReference type="Proteomes" id="UP000053232">
    <property type="component" value="Unassembled WGS sequence"/>
</dbReference>
<dbReference type="AlphaFoldDB" id="A0A073IAV6"/>
<gene>
    <name evidence="3" type="ORF">OXYTRIMIC_145</name>
</gene>
<comment type="caution">
    <text evidence="3">The sequence shown here is derived from an EMBL/GenBank/DDBJ whole genome shotgun (WGS) entry which is preliminary data.</text>
</comment>
<dbReference type="InterPro" id="IPR027417">
    <property type="entry name" value="P-loop_NTPase"/>
</dbReference>
<accession>A0A073IAV6</accession>
<sequence length="710" mass="82379">MGSYPHRQNASQNDVLGNPTSQTPQANYGAKIQSEITSNYLREYMLLKPQERYQFLETISLRNSQSLLEFLINLKTTCSSNFYDGMFGLIHELIVNSKVDLQIKTRLFVQSLLFYKNEIILIDQELLKNAMILLAQRPNSEQTLGLANYIFINEIEAFATLQEELVLLDRKNIGIIPLMGCTFTSFKIDPQVIRLLPNTLQCLNKPFIQILKQDHGLRLIRDIPINVVGDFLQISALSQAQSCTDLVKLISHISDIFVKKWDYLYQSDFSLLIAQFSVELKERNLRWISKLQEILEVIDQVTFIQLEKGISNRPDVVFHLINGNTNSLKAILKNPKIVEDLSGQQFFKMIGQLKKINKQNKDVFQYCCELQENQLIKSESLGMLEGLLGFSFYHFKNFALTILCMMLSLINFITLVQVMGKLYYAQLLPFYQQMIIRKHYYNWENDYLVLRDEKRFSDVIIKSGLNINYNQFEDKLGVYYMTQKHFDSLTQDDYFLRQLESSIVILDEYDWLFFDGQPAYMFETINHLKRASKLIGLTGSILTQKEQTCLDSSFGVQEVNFPTLNSLKADKKTHHQDLLFNQQQSEFCKYLYELSMKQTLVTPLIIVASTSYVMIEHYFKKLKELQFFSMKGIKGSKADAYLEEKFNIQNTNKRYGVFLLSEIQGRGTDFHSSREIEDNGGIYLIVADIFSKKSTQQIVGRVGRLENKGQ</sequence>
<dbReference type="EMBL" id="ARYC01017992">
    <property type="protein sequence ID" value="KEJ82507.1"/>
    <property type="molecule type" value="Genomic_DNA"/>
</dbReference>
<keyword evidence="4" id="KW-1185">Reference proteome</keyword>
<evidence type="ECO:0000256" key="2">
    <source>
        <dbReference type="SAM" id="Phobius"/>
    </source>
</evidence>
<keyword evidence="2" id="KW-0812">Transmembrane</keyword>
<dbReference type="SUPFAM" id="SSF52540">
    <property type="entry name" value="P-loop containing nucleoside triphosphate hydrolases"/>
    <property type="match status" value="1"/>
</dbReference>
<feature type="transmembrane region" description="Helical" evidence="2">
    <location>
        <begin position="398"/>
        <end position="424"/>
    </location>
</feature>
<reference evidence="4" key="1">
    <citation type="journal article" date="2014" name="Cell">
        <title>The Architecture of a Scrambled Genome Reveals Massive Levels of Genomic Rearrangement during Development.</title>
        <authorList>
            <person name="Chen X."/>
            <person name="Bracht J.R."/>
            <person name="Goldman A.D."/>
            <person name="Dolzhenko E."/>
            <person name="Clay D.M."/>
            <person name="Swart E.C."/>
            <person name="Perlman D.H."/>
            <person name="Doak T.G."/>
            <person name="Stuart A."/>
            <person name="Amemiya C.T."/>
            <person name="Sebra R.P."/>
            <person name="Landweber L.F."/>
        </authorList>
    </citation>
    <scope>NUCLEOTIDE SEQUENCE [LARGE SCALE GENOMIC DNA]</scope>
    <source>
        <strain evidence="4">JRB310</strain>
    </source>
</reference>
<evidence type="ECO:0000313" key="4">
    <source>
        <dbReference type="Proteomes" id="UP000053232"/>
    </source>
</evidence>
<organism evidence="3 4">
    <name type="scientific">Oxytricha trifallax</name>
    <dbReference type="NCBI Taxonomy" id="1172189"/>
    <lineage>
        <taxon>Eukaryota</taxon>
        <taxon>Sar</taxon>
        <taxon>Alveolata</taxon>
        <taxon>Ciliophora</taxon>
        <taxon>Intramacronucleata</taxon>
        <taxon>Spirotrichea</taxon>
        <taxon>Stichotrichia</taxon>
        <taxon>Sporadotrichida</taxon>
        <taxon>Oxytrichidae</taxon>
        <taxon>Oxytrichinae</taxon>
        <taxon>Oxytricha</taxon>
    </lineage>
</organism>
<evidence type="ECO:0000313" key="3">
    <source>
        <dbReference type="EMBL" id="KEJ82507.1"/>
    </source>
</evidence>
<dbReference type="Gene3D" id="3.40.50.300">
    <property type="entry name" value="P-loop containing nucleotide triphosphate hydrolases"/>
    <property type="match status" value="1"/>
</dbReference>
<protein>
    <submittedName>
        <fullName evidence="3">Protein translocase subunit SecA</fullName>
    </submittedName>
</protein>
<evidence type="ECO:0000256" key="1">
    <source>
        <dbReference type="SAM" id="MobiDB-lite"/>
    </source>
</evidence>
<keyword evidence="2" id="KW-1133">Transmembrane helix</keyword>
<name>A0A073IAV6_9SPIT</name>
<keyword evidence="2" id="KW-0472">Membrane</keyword>
<feature type="region of interest" description="Disordered" evidence="1">
    <location>
        <begin position="1"/>
        <end position="26"/>
    </location>
</feature>